<protein>
    <recommendedName>
        <fullName evidence="2">DUF6532 domain-containing protein</fullName>
    </recommendedName>
</protein>
<organism evidence="3 4">
    <name type="scientific">Calocera cornea HHB12733</name>
    <dbReference type="NCBI Taxonomy" id="1353952"/>
    <lineage>
        <taxon>Eukaryota</taxon>
        <taxon>Fungi</taxon>
        <taxon>Dikarya</taxon>
        <taxon>Basidiomycota</taxon>
        <taxon>Agaricomycotina</taxon>
        <taxon>Dacrymycetes</taxon>
        <taxon>Dacrymycetales</taxon>
        <taxon>Dacrymycetaceae</taxon>
        <taxon>Calocera</taxon>
    </lineage>
</organism>
<feature type="domain" description="DUF6532" evidence="2">
    <location>
        <begin position="200"/>
        <end position="417"/>
    </location>
</feature>
<sequence length="480" mass="53284">MTVSSIQPNPPRTSSGPRGWFARKTAAATTPAGTTPAATTPAAPTPAAPTPAATTATATIATATTSTATTVSPPLLSKPAPPKKPSKRVPVNAHDDFVPEDNEEGDDDDSQVQYQGSSTRTRRLKTYSKKRAPKEDSRVKTEKATKRARTSTSVEVQNALEVDPQNHILSIHNPPVPTLPKSGSLKLKDFCEELRDTIQEAKILYRLQFATIDLYAADNVKADFMTTAVLLANRSAHARWEKRIERGDLRAINGTLQGTNLTLAQPLIAHYGPWFRTIIKTVAQNVVKQCYPELFALNMTPIQRQHEVARLLDENTYIYADVFIHPSSGKVKRRLPFQHPAIREVIVRAWFASGKEGDGFVFPELFLPSREPDGVIAAAAVSLLFALKQYETGRFEPSEFSTSVYRPSYASLAWNLDWLKRKYTEEYKELLAHLLAVAVKTHQEQEAQQAAAISERREEDEGHLLFLHMSDDEDNEDDST</sequence>
<name>A0A165DB57_9BASI</name>
<feature type="region of interest" description="Disordered" evidence="1">
    <location>
        <begin position="1"/>
        <end position="153"/>
    </location>
</feature>
<reference evidence="3 4" key="1">
    <citation type="journal article" date="2016" name="Mol. Biol. Evol.">
        <title>Comparative Genomics of Early-Diverging Mushroom-Forming Fungi Provides Insights into the Origins of Lignocellulose Decay Capabilities.</title>
        <authorList>
            <person name="Nagy L.G."/>
            <person name="Riley R."/>
            <person name="Tritt A."/>
            <person name="Adam C."/>
            <person name="Daum C."/>
            <person name="Floudas D."/>
            <person name="Sun H."/>
            <person name="Yadav J.S."/>
            <person name="Pangilinan J."/>
            <person name="Larsson K.H."/>
            <person name="Matsuura K."/>
            <person name="Barry K."/>
            <person name="Labutti K."/>
            <person name="Kuo R."/>
            <person name="Ohm R.A."/>
            <person name="Bhattacharya S.S."/>
            <person name="Shirouzu T."/>
            <person name="Yoshinaga Y."/>
            <person name="Martin F.M."/>
            <person name="Grigoriev I.V."/>
            <person name="Hibbett D.S."/>
        </authorList>
    </citation>
    <scope>NUCLEOTIDE SEQUENCE [LARGE SCALE GENOMIC DNA]</scope>
    <source>
        <strain evidence="3 4">HHB12733</strain>
    </source>
</reference>
<evidence type="ECO:0000256" key="1">
    <source>
        <dbReference type="SAM" id="MobiDB-lite"/>
    </source>
</evidence>
<feature type="compositionally biased region" description="Polar residues" evidence="1">
    <location>
        <begin position="1"/>
        <end position="16"/>
    </location>
</feature>
<dbReference type="EMBL" id="KV424066">
    <property type="protein sequence ID" value="KZT52433.1"/>
    <property type="molecule type" value="Genomic_DNA"/>
</dbReference>
<feature type="compositionally biased region" description="Basic residues" evidence="1">
    <location>
        <begin position="120"/>
        <end position="132"/>
    </location>
</feature>
<dbReference type="Pfam" id="PF20149">
    <property type="entry name" value="DUF6532"/>
    <property type="match status" value="1"/>
</dbReference>
<feature type="compositionally biased region" description="Basic and acidic residues" evidence="1">
    <location>
        <begin position="133"/>
        <end position="145"/>
    </location>
</feature>
<dbReference type="InterPro" id="IPR045341">
    <property type="entry name" value="DUF6532"/>
</dbReference>
<feature type="compositionally biased region" description="Low complexity" evidence="1">
    <location>
        <begin position="50"/>
        <end position="78"/>
    </location>
</feature>
<evidence type="ECO:0000259" key="2">
    <source>
        <dbReference type="Pfam" id="PF20149"/>
    </source>
</evidence>
<gene>
    <name evidence="3" type="ORF">CALCODRAFT_487132</name>
</gene>
<accession>A0A165DB57</accession>
<keyword evidence="4" id="KW-1185">Reference proteome</keyword>
<proteinExistence type="predicted"/>
<evidence type="ECO:0000313" key="3">
    <source>
        <dbReference type="EMBL" id="KZT52433.1"/>
    </source>
</evidence>
<feature type="compositionally biased region" description="Acidic residues" evidence="1">
    <location>
        <begin position="98"/>
        <end position="110"/>
    </location>
</feature>
<dbReference type="InParanoid" id="A0A165DB57"/>
<feature type="compositionally biased region" description="Low complexity" evidence="1">
    <location>
        <begin position="25"/>
        <end position="42"/>
    </location>
</feature>
<evidence type="ECO:0000313" key="4">
    <source>
        <dbReference type="Proteomes" id="UP000076842"/>
    </source>
</evidence>
<dbReference type="Proteomes" id="UP000076842">
    <property type="component" value="Unassembled WGS sequence"/>
</dbReference>
<dbReference type="AlphaFoldDB" id="A0A165DB57"/>